<dbReference type="InterPro" id="IPR050231">
    <property type="entry name" value="Iron_ascorbate_oxido_reductase"/>
</dbReference>
<protein>
    <recommendedName>
        <fullName evidence="4">2-oxoglutarate-dependent dioxygenase DAO</fullName>
    </recommendedName>
    <alternativeName>
        <fullName evidence="5">Protein DIOXYGENASE FOR AUXIN OXIDATION</fullName>
    </alternativeName>
</protein>
<dbReference type="PROSITE" id="PS51471">
    <property type="entry name" value="FE2OG_OXY"/>
    <property type="match status" value="1"/>
</dbReference>
<comment type="function">
    <text evidence="3">2-oxoglutarate-dependent dioxygenase essential for auxin catabolism and maintenance of auxin homeostasis in reproductive organs. Catalyzes the irreversible oxidation of indole-3-acetic acid (IAA) to the biologically inactive 2-oxoindole-3-acetic acid (OxIAA).</text>
</comment>
<evidence type="ECO:0000256" key="1">
    <source>
        <dbReference type="ARBA" id="ARBA00022723"/>
    </source>
</evidence>
<feature type="domain" description="Fe2OG dioxygenase" evidence="7">
    <location>
        <begin position="167"/>
        <end position="264"/>
    </location>
</feature>
<accession>A0AAQ3NXQ1</accession>
<keyword evidence="2 6" id="KW-0408">Iron</keyword>
<dbReference type="Pfam" id="PF03171">
    <property type="entry name" value="2OG-FeII_Oxy"/>
    <property type="match status" value="1"/>
</dbReference>
<dbReference type="AlphaFoldDB" id="A0AAQ3NXQ1"/>
<reference evidence="8 9" key="1">
    <citation type="journal article" date="2023" name="Life. Sci Alliance">
        <title>Evolutionary insights into 3D genome organization and epigenetic landscape of Vigna mungo.</title>
        <authorList>
            <person name="Junaid A."/>
            <person name="Singh B."/>
            <person name="Bhatia S."/>
        </authorList>
    </citation>
    <scope>NUCLEOTIDE SEQUENCE [LARGE SCALE GENOMIC DNA]</scope>
    <source>
        <strain evidence="8">Urdbean</strain>
    </source>
</reference>
<evidence type="ECO:0000256" key="5">
    <source>
        <dbReference type="ARBA" id="ARBA00076740"/>
    </source>
</evidence>
<dbReference type="InterPro" id="IPR027443">
    <property type="entry name" value="IPNS-like_sf"/>
</dbReference>
<dbReference type="Gene3D" id="2.60.120.330">
    <property type="entry name" value="B-lactam Antibiotic, Isopenicillin N Synthase, Chain"/>
    <property type="match status" value="1"/>
</dbReference>
<evidence type="ECO:0000256" key="4">
    <source>
        <dbReference type="ARBA" id="ARBA00074102"/>
    </source>
</evidence>
<dbReference type="InterPro" id="IPR026992">
    <property type="entry name" value="DIOX_N"/>
</dbReference>
<dbReference type="GO" id="GO:0046872">
    <property type="term" value="F:metal ion binding"/>
    <property type="evidence" value="ECO:0007669"/>
    <property type="project" value="UniProtKB-KW"/>
</dbReference>
<evidence type="ECO:0000256" key="2">
    <source>
        <dbReference type="ARBA" id="ARBA00023004"/>
    </source>
</evidence>
<evidence type="ECO:0000256" key="6">
    <source>
        <dbReference type="RuleBase" id="RU003682"/>
    </source>
</evidence>
<keyword evidence="9" id="KW-1185">Reference proteome</keyword>
<comment type="similarity">
    <text evidence="6">Belongs to the iron/ascorbate-dependent oxidoreductase family.</text>
</comment>
<dbReference type="Proteomes" id="UP001374535">
    <property type="component" value="Chromosome 2"/>
</dbReference>
<keyword evidence="6" id="KW-0560">Oxidoreductase</keyword>
<keyword evidence="1 6" id="KW-0479">Metal-binding</keyword>
<dbReference type="FunFam" id="2.60.120.330:FF:000017">
    <property type="entry name" value="2-oxoglutarate-dependent dioxygenase DAO"/>
    <property type="match status" value="1"/>
</dbReference>
<name>A0AAQ3NXQ1_VIGMU</name>
<evidence type="ECO:0000259" key="7">
    <source>
        <dbReference type="PROSITE" id="PS51471"/>
    </source>
</evidence>
<dbReference type="SUPFAM" id="SSF51197">
    <property type="entry name" value="Clavaminate synthase-like"/>
    <property type="match status" value="1"/>
</dbReference>
<dbReference type="InterPro" id="IPR044861">
    <property type="entry name" value="IPNS-like_FE2OG_OXY"/>
</dbReference>
<dbReference type="EMBL" id="CP144699">
    <property type="protein sequence ID" value="WVZ18030.1"/>
    <property type="molecule type" value="Genomic_DNA"/>
</dbReference>
<sequence>MTSESENMMISCFDFWKDGKTLEEGSEEWKEMSMKVREACESNGFFLLRCDDEVNSIEELFKSVKTLFHLPQQTKEQHKSPTPFSSFSVHKFMNTVYECFAIDDVLLSTSVENFTNLMWPQGNPNFCEVLKGMNLKMTGISSLVLKMIVEGYGLPKHYISDVENMKSCTQIRLNMYNTDPNKGASNGHTDKDTLTVLCQNEVQGLQMLSKSGKWFDVEIPQNCFVVIVGDALKAWSNGRLHAATHRVMMNGEKERFTFGNFVAPKDEMKIEVPGELVDDKIHPLRYRPFHYGEFINHFVSTRNHNAVDVFAGI</sequence>
<dbReference type="InterPro" id="IPR005123">
    <property type="entry name" value="Oxoglu/Fe-dep_dioxygenase_dom"/>
</dbReference>
<evidence type="ECO:0000313" key="8">
    <source>
        <dbReference type="EMBL" id="WVZ18030.1"/>
    </source>
</evidence>
<dbReference type="Pfam" id="PF14226">
    <property type="entry name" value="DIOX_N"/>
    <property type="match status" value="1"/>
</dbReference>
<evidence type="ECO:0000313" key="9">
    <source>
        <dbReference type="Proteomes" id="UP001374535"/>
    </source>
</evidence>
<proteinExistence type="inferred from homology"/>
<organism evidence="8 9">
    <name type="scientific">Vigna mungo</name>
    <name type="common">Black gram</name>
    <name type="synonym">Phaseolus mungo</name>
    <dbReference type="NCBI Taxonomy" id="3915"/>
    <lineage>
        <taxon>Eukaryota</taxon>
        <taxon>Viridiplantae</taxon>
        <taxon>Streptophyta</taxon>
        <taxon>Embryophyta</taxon>
        <taxon>Tracheophyta</taxon>
        <taxon>Spermatophyta</taxon>
        <taxon>Magnoliopsida</taxon>
        <taxon>eudicotyledons</taxon>
        <taxon>Gunneridae</taxon>
        <taxon>Pentapetalae</taxon>
        <taxon>rosids</taxon>
        <taxon>fabids</taxon>
        <taxon>Fabales</taxon>
        <taxon>Fabaceae</taxon>
        <taxon>Papilionoideae</taxon>
        <taxon>50 kb inversion clade</taxon>
        <taxon>NPAAA clade</taxon>
        <taxon>indigoferoid/millettioid clade</taxon>
        <taxon>Phaseoleae</taxon>
        <taxon>Vigna</taxon>
    </lineage>
</organism>
<gene>
    <name evidence="8" type="ORF">V8G54_005352</name>
</gene>
<evidence type="ECO:0000256" key="3">
    <source>
        <dbReference type="ARBA" id="ARBA00054658"/>
    </source>
</evidence>
<dbReference type="PANTHER" id="PTHR47990">
    <property type="entry name" value="2-OXOGLUTARATE (2OG) AND FE(II)-DEPENDENT OXYGENASE SUPERFAMILY PROTEIN-RELATED"/>
    <property type="match status" value="1"/>
</dbReference>
<dbReference type="GO" id="GO:0016491">
    <property type="term" value="F:oxidoreductase activity"/>
    <property type="evidence" value="ECO:0007669"/>
    <property type="project" value="UniProtKB-KW"/>
</dbReference>